<evidence type="ECO:0000256" key="1">
    <source>
        <dbReference type="ARBA" id="ARBA00005615"/>
    </source>
</evidence>
<dbReference type="GO" id="GO:0005993">
    <property type="term" value="P:trehalose catabolic process"/>
    <property type="evidence" value="ECO:0007669"/>
    <property type="project" value="TreeGrafter"/>
</dbReference>
<dbReference type="GO" id="GO:0004555">
    <property type="term" value="F:alpha,alpha-trehalase activity"/>
    <property type="evidence" value="ECO:0007669"/>
    <property type="project" value="UniProtKB-EC"/>
</dbReference>
<dbReference type="AlphaFoldDB" id="A0A498IAA3"/>
<dbReference type="Gene3D" id="1.50.10.10">
    <property type="match status" value="1"/>
</dbReference>
<evidence type="ECO:0000256" key="3">
    <source>
        <dbReference type="ARBA" id="ARBA00030473"/>
    </source>
</evidence>
<keyword evidence="5" id="KW-0812">Transmembrane</keyword>
<evidence type="ECO:0000256" key="2">
    <source>
        <dbReference type="ARBA" id="ARBA00012757"/>
    </source>
</evidence>
<dbReference type="Pfam" id="PF01204">
    <property type="entry name" value="Trehalase"/>
    <property type="match status" value="1"/>
</dbReference>
<comment type="similarity">
    <text evidence="1">Belongs to the glycosyl hydrolase 37 family.</text>
</comment>
<accession>A0A498IAA3</accession>
<keyword evidence="5" id="KW-1133">Transmembrane helix</keyword>
<dbReference type="EMBL" id="RDQH01000340">
    <property type="protein sequence ID" value="RXH78053.1"/>
    <property type="molecule type" value="Genomic_DNA"/>
</dbReference>
<proteinExistence type="inferred from homology"/>
<dbReference type="InterPro" id="IPR008928">
    <property type="entry name" value="6-hairpin_glycosidase_sf"/>
</dbReference>
<evidence type="ECO:0000313" key="6">
    <source>
        <dbReference type="EMBL" id="RXH78053.1"/>
    </source>
</evidence>
<dbReference type="STRING" id="3750.A0A498IAA3"/>
<dbReference type="EC" id="3.2.1.28" evidence="2"/>
<sequence>MQCGEYQRWEGCNQNQNVYASNFVPLWLEPFYSGLCFRNCIMLNPKFLTLNMTVFHYPSLKEIVILNVACFCGGESYKKSSKLRTDLCCWYCNIPHKLNTTMVSETKLNSISFSYFVGTCKNGDFPNGWAPLQHMIVEGLLNSGLEEAKSMAEDTAVRWIRTNYVAFQKTATMDEKYDVRMTGATGGGDWIWLVKLSCIGILGGVWMAIRQKGRL</sequence>
<dbReference type="InterPro" id="IPR012341">
    <property type="entry name" value="6hp_glycosidase-like_sf"/>
</dbReference>
<comment type="caution">
    <text evidence="6">The sequence shown here is derived from an EMBL/GenBank/DDBJ whole genome shotgun (WGS) entry which is preliminary data.</text>
</comment>
<evidence type="ECO:0000256" key="5">
    <source>
        <dbReference type="SAM" id="Phobius"/>
    </source>
</evidence>
<dbReference type="PANTHER" id="PTHR23403">
    <property type="entry name" value="TREHALASE"/>
    <property type="match status" value="1"/>
</dbReference>
<keyword evidence="7" id="KW-1185">Reference proteome</keyword>
<dbReference type="SUPFAM" id="SSF48208">
    <property type="entry name" value="Six-hairpin glycosidases"/>
    <property type="match status" value="1"/>
</dbReference>
<keyword evidence="5" id="KW-0472">Membrane</keyword>
<feature type="transmembrane region" description="Helical" evidence="5">
    <location>
        <begin position="190"/>
        <end position="209"/>
    </location>
</feature>
<dbReference type="PANTHER" id="PTHR23403:SF1">
    <property type="entry name" value="TREHALASE"/>
    <property type="match status" value="1"/>
</dbReference>
<dbReference type="InterPro" id="IPR001661">
    <property type="entry name" value="Glyco_hydro_37"/>
</dbReference>
<name>A0A498IAA3_MALDO</name>
<evidence type="ECO:0000313" key="7">
    <source>
        <dbReference type="Proteomes" id="UP000290289"/>
    </source>
</evidence>
<evidence type="ECO:0000256" key="4">
    <source>
        <dbReference type="ARBA" id="ARBA00031637"/>
    </source>
</evidence>
<organism evidence="6 7">
    <name type="scientific">Malus domestica</name>
    <name type="common">Apple</name>
    <name type="synonym">Pyrus malus</name>
    <dbReference type="NCBI Taxonomy" id="3750"/>
    <lineage>
        <taxon>Eukaryota</taxon>
        <taxon>Viridiplantae</taxon>
        <taxon>Streptophyta</taxon>
        <taxon>Embryophyta</taxon>
        <taxon>Tracheophyta</taxon>
        <taxon>Spermatophyta</taxon>
        <taxon>Magnoliopsida</taxon>
        <taxon>eudicotyledons</taxon>
        <taxon>Gunneridae</taxon>
        <taxon>Pentapetalae</taxon>
        <taxon>rosids</taxon>
        <taxon>fabids</taxon>
        <taxon>Rosales</taxon>
        <taxon>Rosaceae</taxon>
        <taxon>Amygdaloideae</taxon>
        <taxon>Maleae</taxon>
        <taxon>Malus</taxon>
    </lineage>
</organism>
<protein>
    <recommendedName>
        <fullName evidence="2">alpha,alpha-trehalase</fullName>
        <ecNumber evidence="2">3.2.1.28</ecNumber>
    </recommendedName>
    <alternativeName>
        <fullName evidence="3">Alpha,alpha-trehalase</fullName>
    </alternativeName>
    <alternativeName>
        <fullName evidence="4">Alpha,alpha-trehalose glucohydrolase</fullName>
    </alternativeName>
</protein>
<reference evidence="6 7" key="1">
    <citation type="submission" date="2018-10" db="EMBL/GenBank/DDBJ databases">
        <title>A high-quality apple genome assembly.</title>
        <authorList>
            <person name="Hu J."/>
        </authorList>
    </citation>
    <scope>NUCLEOTIDE SEQUENCE [LARGE SCALE GENOMIC DNA]</scope>
    <source>
        <strain evidence="7">cv. HFTH1</strain>
        <tissue evidence="6">Young leaf</tissue>
    </source>
</reference>
<gene>
    <name evidence="6" type="ORF">DVH24_040024</name>
</gene>
<dbReference type="Proteomes" id="UP000290289">
    <property type="component" value="Chromosome 14"/>
</dbReference>